<reference evidence="10 11" key="2">
    <citation type="journal article" date="2021" name="Int. J. Syst. Evol. Microbiol.">
        <title>Isolation and Polyphasic Characterization of Desulfuromonas versatilis sp. Nov., an Electrogenic Bacteria Capable of Versatile Metabolism Isolated from a Graphene Oxide-Reducing Enrichment Culture.</title>
        <authorList>
            <person name="Xie L."/>
            <person name="Yoshida N."/>
            <person name="Ishii S."/>
            <person name="Meng L."/>
        </authorList>
    </citation>
    <scope>NUCLEOTIDE SEQUENCE [LARGE SCALE GENOMIC DNA]</scope>
    <source>
        <strain evidence="10 11">NIT-T3</strain>
    </source>
</reference>
<dbReference type="EMBL" id="AP024355">
    <property type="protein sequence ID" value="BCR06962.1"/>
    <property type="molecule type" value="Genomic_DNA"/>
</dbReference>
<dbReference type="InterPro" id="IPR008248">
    <property type="entry name" value="CheB-like"/>
</dbReference>
<evidence type="ECO:0000313" key="10">
    <source>
        <dbReference type="EMBL" id="BCR06962.1"/>
    </source>
</evidence>
<gene>
    <name evidence="10" type="primary">cheB_3</name>
    <name evidence="5" type="synonym">cheB</name>
    <name evidence="10" type="ORF">DESUT3_40310</name>
</gene>
<accession>A0ABN6E3X8</accession>
<keyword evidence="3 5" id="KW-0378">Hydrolase</keyword>
<evidence type="ECO:0000256" key="4">
    <source>
        <dbReference type="ARBA" id="ARBA00048267"/>
    </source>
</evidence>
<dbReference type="InterPro" id="IPR001789">
    <property type="entry name" value="Sig_transdc_resp-reg_receiver"/>
</dbReference>
<protein>
    <recommendedName>
        <fullName evidence="5">Protein-glutamate methylesterase/protein-glutamine glutaminase</fullName>
        <ecNumber evidence="5">3.1.1.61</ecNumber>
        <ecNumber evidence="5">3.5.1.44</ecNumber>
    </recommendedName>
</protein>
<dbReference type="SUPFAM" id="SSF52172">
    <property type="entry name" value="CheY-like"/>
    <property type="match status" value="1"/>
</dbReference>
<dbReference type="HAMAP" id="MF_00099">
    <property type="entry name" value="CheB_chemtxs"/>
    <property type="match status" value="1"/>
</dbReference>
<dbReference type="PROSITE" id="PS50122">
    <property type="entry name" value="CHEB"/>
    <property type="match status" value="1"/>
</dbReference>
<comment type="function">
    <text evidence="5">Involved in chemotaxis. Part of a chemotaxis signal transduction system that modulates chemotaxis in response to various stimuli. Catalyzes the demethylation of specific methylglutamate residues introduced into the chemoreceptors (methyl-accepting chemotaxis proteins or MCP) by CheR. Also mediates the irreversible deamidation of specific glutamine residues to glutamic acid.</text>
</comment>
<feature type="active site" evidence="5 6">
    <location>
        <position position="164"/>
    </location>
</feature>
<feature type="domain" description="CheB-type methylesterase" evidence="9">
    <location>
        <begin position="152"/>
        <end position="341"/>
    </location>
</feature>
<dbReference type="SUPFAM" id="SSF52738">
    <property type="entry name" value="Methylesterase CheB, C-terminal domain"/>
    <property type="match status" value="1"/>
</dbReference>
<dbReference type="PANTHER" id="PTHR42872:SF6">
    <property type="entry name" value="PROTEIN-GLUTAMATE METHYLESTERASE_PROTEIN-GLUTAMINE GLUTAMINASE"/>
    <property type="match status" value="1"/>
</dbReference>
<dbReference type="PROSITE" id="PS50110">
    <property type="entry name" value="RESPONSE_REGULATORY"/>
    <property type="match status" value="1"/>
</dbReference>
<feature type="domain" description="Response regulatory" evidence="8">
    <location>
        <begin position="3"/>
        <end position="121"/>
    </location>
</feature>
<comment type="catalytic activity">
    <reaction evidence="4 5">
        <text>[protein]-L-glutamate 5-O-methyl ester + H2O = L-glutamyl-[protein] + methanol + H(+)</text>
        <dbReference type="Rhea" id="RHEA:23236"/>
        <dbReference type="Rhea" id="RHEA-COMP:10208"/>
        <dbReference type="Rhea" id="RHEA-COMP:10311"/>
        <dbReference type="ChEBI" id="CHEBI:15377"/>
        <dbReference type="ChEBI" id="CHEBI:15378"/>
        <dbReference type="ChEBI" id="CHEBI:17790"/>
        <dbReference type="ChEBI" id="CHEBI:29973"/>
        <dbReference type="ChEBI" id="CHEBI:82795"/>
        <dbReference type="EC" id="3.1.1.61"/>
    </reaction>
</comment>
<sequence length="345" mass="36220">MIKVLLADDARLVRLLLREMLARDPQIVVVGEAANGREAVELTRKLAPDLVIMDVVMPVMDGLAAVREIMATCPTPILVLSATCSPGDGKTAFQAIRMGALDVMAKPEGGLQASEDFIGPLLEKVRLLAGVRVMHHFGGRRRREPSAVPRLPGGPRSLVAIGASTGGPRALLTLLQKLPVECGARILVVQHIAKGFAPGFARWLDQESPFRVRLAHNGDQPEPGLVLVAPADQHMELRGGRVLLSGAPPVNSCRPSVDVLFRSLAEEGAAGVVGVLLTGMGQDGAAGMLALKEAGAYNIVQDEATSAVFGMPGAAIARGAAHRTLSLERIPAAVAALVGTREPFN</sequence>
<dbReference type="NCBIfam" id="NF009206">
    <property type="entry name" value="PRK12555.1"/>
    <property type="match status" value="1"/>
</dbReference>
<keyword evidence="11" id="KW-1185">Reference proteome</keyword>
<reference evidence="10 11" key="1">
    <citation type="journal article" date="2016" name="C (Basel)">
        <title>Selective Growth of and Electricity Production by Marine Exoelectrogenic Bacteria in Self-Aggregated Hydrogel of Microbially Reduced Graphene Oxide.</title>
        <authorList>
            <person name="Yoshida N."/>
            <person name="Goto Y."/>
            <person name="Miyata Y."/>
        </authorList>
    </citation>
    <scope>NUCLEOTIDE SEQUENCE [LARGE SCALE GENOMIC DNA]</scope>
    <source>
        <strain evidence="10 11">NIT-T3</strain>
    </source>
</reference>
<evidence type="ECO:0000256" key="6">
    <source>
        <dbReference type="PROSITE-ProRule" id="PRU00050"/>
    </source>
</evidence>
<dbReference type="SMART" id="SM00448">
    <property type="entry name" value="REC"/>
    <property type="match status" value="1"/>
</dbReference>
<dbReference type="Proteomes" id="UP001319827">
    <property type="component" value="Chromosome"/>
</dbReference>
<proteinExistence type="inferred from homology"/>
<keyword evidence="2 5" id="KW-0145">Chemotaxis</keyword>
<keyword evidence="1 5" id="KW-0963">Cytoplasm</keyword>
<comment type="catalytic activity">
    <reaction evidence="5">
        <text>L-glutaminyl-[protein] + H2O = L-glutamyl-[protein] + NH4(+)</text>
        <dbReference type="Rhea" id="RHEA:16441"/>
        <dbReference type="Rhea" id="RHEA-COMP:10207"/>
        <dbReference type="Rhea" id="RHEA-COMP:10208"/>
        <dbReference type="ChEBI" id="CHEBI:15377"/>
        <dbReference type="ChEBI" id="CHEBI:28938"/>
        <dbReference type="ChEBI" id="CHEBI:29973"/>
        <dbReference type="ChEBI" id="CHEBI:30011"/>
        <dbReference type="EC" id="3.5.1.44"/>
    </reaction>
</comment>
<evidence type="ECO:0000313" key="11">
    <source>
        <dbReference type="Proteomes" id="UP001319827"/>
    </source>
</evidence>
<feature type="modified residue" description="4-aspartylphosphate" evidence="5 7">
    <location>
        <position position="54"/>
    </location>
</feature>
<organism evidence="10 11">
    <name type="scientific">Desulfuromonas versatilis</name>
    <dbReference type="NCBI Taxonomy" id="2802975"/>
    <lineage>
        <taxon>Bacteria</taxon>
        <taxon>Pseudomonadati</taxon>
        <taxon>Thermodesulfobacteriota</taxon>
        <taxon>Desulfuromonadia</taxon>
        <taxon>Desulfuromonadales</taxon>
        <taxon>Desulfuromonadaceae</taxon>
        <taxon>Desulfuromonas</taxon>
    </lineage>
</organism>
<evidence type="ECO:0000256" key="7">
    <source>
        <dbReference type="PROSITE-ProRule" id="PRU00169"/>
    </source>
</evidence>
<dbReference type="EC" id="3.5.1.44" evidence="5"/>
<comment type="similarity">
    <text evidence="5">Belongs to the CheB family.</text>
</comment>
<comment type="subcellular location">
    <subcellularLocation>
        <location evidence="5">Cytoplasm</location>
    </subcellularLocation>
</comment>
<comment type="PTM">
    <text evidence="5">Phosphorylated by CheA. Phosphorylation of the N-terminal regulatory domain activates the methylesterase activity.</text>
</comment>
<feature type="active site" evidence="5 6">
    <location>
        <position position="191"/>
    </location>
</feature>
<evidence type="ECO:0000256" key="3">
    <source>
        <dbReference type="ARBA" id="ARBA00022801"/>
    </source>
</evidence>
<evidence type="ECO:0000256" key="5">
    <source>
        <dbReference type="HAMAP-Rule" id="MF_00099"/>
    </source>
</evidence>
<dbReference type="InterPro" id="IPR000673">
    <property type="entry name" value="Sig_transdc_resp-reg_Me-estase"/>
</dbReference>
<keyword evidence="5 7" id="KW-0597">Phosphoprotein</keyword>
<dbReference type="Gene3D" id="3.40.50.180">
    <property type="entry name" value="Methylesterase CheB, C-terminal domain"/>
    <property type="match status" value="1"/>
</dbReference>
<dbReference type="CDD" id="cd16432">
    <property type="entry name" value="CheB_Rec"/>
    <property type="match status" value="1"/>
</dbReference>
<dbReference type="PANTHER" id="PTHR42872">
    <property type="entry name" value="PROTEIN-GLUTAMATE METHYLESTERASE/PROTEIN-GLUTAMINE GLUTAMINASE"/>
    <property type="match status" value="1"/>
</dbReference>
<dbReference type="Pfam" id="PF00072">
    <property type="entry name" value="Response_reg"/>
    <property type="match status" value="1"/>
</dbReference>
<dbReference type="Gene3D" id="3.40.50.2300">
    <property type="match status" value="1"/>
</dbReference>
<evidence type="ECO:0000259" key="8">
    <source>
        <dbReference type="PROSITE" id="PS50110"/>
    </source>
</evidence>
<feature type="active site" evidence="5 6">
    <location>
        <position position="283"/>
    </location>
</feature>
<dbReference type="InterPro" id="IPR011006">
    <property type="entry name" value="CheY-like_superfamily"/>
</dbReference>
<dbReference type="InterPro" id="IPR035909">
    <property type="entry name" value="CheB_C"/>
</dbReference>
<dbReference type="Pfam" id="PF01339">
    <property type="entry name" value="CheB_methylest"/>
    <property type="match status" value="1"/>
</dbReference>
<dbReference type="CDD" id="cd17541">
    <property type="entry name" value="REC_CheB-like"/>
    <property type="match status" value="1"/>
</dbReference>
<name>A0ABN6E3X8_9BACT</name>
<dbReference type="NCBIfam" id="NF001965">
    <property type="entry name" value="PRK00742.1"/>
    <property type="match status" value="1"/>
</dbReference>
<dbReference type="RefSeq" id="WP_221250338.1">
    <property type="nucleotide sequence ID" value="NZ_AP024355.1"/>
</dbReference>
<comment type="domain">
    <text evidence="5">Contains a C-terminal catalytic domain, and an N-terminal region which modulates catalytic activity.</text>
</comment>
<dbReference type="PIRSF" id="PIRSF000876">
    <property type="entry name" value="RR_chemtxs_CheB"/>
    <property type="match status" value="1"/>
</dbReference>
<dbReference type="EC" id="3.1.1.61" evidence="5"/>
<evidence type="ECO:0000256" key="2">
    <source>
        <dbReference type="ARBA" id="ARBA00022500"/>
    </source>
</evidence>
<evidence type="ECO:0000259" key="9">
    <source>
        <dbReference type="PROSITE" id="PS50122"/>
    </source>
</evidence>
<evidence type="ECO:0000256" key="1">
    <source>
        <dbReference type="ARBA" id="ARBA00022490"/>
    </source>
</evidence>